<protein>
    <recommendedName>
        <fullName evidence="6">DUF3592 domain-containing protein</fullName>
    </recommendedName>
</protein>
<dbReference type="Proteomes" id="UP000065822">
    <property type="component" value="Chromosome"/>
</dbReference>
<dbReference type="KEGG" id="chg:AXF12_03600"/>
<dbReference type="RefSeq" id="WP_066428403.1">
    <property type="nucleotide sequence ID" value="NZ_CP014227.1"/>
</dbReference>
<evidence type="ECO:0000313" key="2">
    <source>
        <dbReference type="EMBL" id="AMD84689.1"/>
    </source>
</evidence>
<organism evidence="3 5">
    <name type="scientific">Capnocytophaga haemolytica</name>
    <dbReference type="NCBI Taxonomy" id="45243"/>
    <lineage>
        <taxon>Bacteria</taxon>
        <taxon>Pseudomonadati</taxon>
        <taxon>Bacteroidota</taxon>
        <taxon>Flavobacteriia</taxon>
        <taxon>Flavobacteriales</taxon>
        <taxon>Flavobacteriaceae</taxon>
        <taxon>Capnocytophaga</taxon>
    </lineage>
</organism>
<evidence type="ECO:0000256" key="1">
    <source>
        <dbReference type="SAM" id="Phobius"/>
    </source>
</evidence>
<accession>A0AAX2GYL0</accession>
<evidence type="ECO:0000313" key="3">
    <source>
        <dbReference type="EMBL" id="SNV08389.1"/>
    </source>
</evidence>
<evidence type="ECO:0008006" key="6">
    <source>
        <dbReference type="Google" id="ProtNLM"/>
    </source>
</evidence>
<reference evidence="3 5" key="2">
    <citation type="submission" date="2017-06" db="EMBL/GenBank/DDBJ databases">
        <authorList>
            <consortium name="Pathogen Informatics"/>
        </authorList>
    </citation>
    <scope>NUCLEOTIDE SEQUENCE [LARGE SCALE GENOMIC DNA]</scope>
    <source>
        <strain evidence="3 5">NCTC12947</strain>
    </source>
</reference>
<evidence type="ECO:0000313" key="5">
    <source>
        <dbReference type="Proteomes" id="UP000215539"/>
    </source>
</evidence>
<feature type="transmembrane region" description="Helical" evidence="1">
    <location>
        <begin position="187"/>
        <end position="213"/>
    </location>
</feature>
<keyword evidence="1" id="KW-0812">Transmembrane</keyword>
<keyword evidence="1" id="KW-1133">Transmembrane helix</keyword>
<feature type="transmembrane region" description="Helical" evidence="1">
    <location>
        <begin position="233"/>
        <end position="255"/>
    </location>
</feature>
<dbReference type="Proteomes" id="UP000215539">
    <property type="component" value="Chromosome 1"/>
</dbReference>
<feature type="transmembrane region" description="Helical" evidence="1">
    <location>
        <begin position="151"/>
        <end position="175"/>
    </location>
</feature>
<keyword evidence="1" id="KW-0472">Membrane</keyword>
<dbReference type="EMBL" id="CP014227">
    <property type="protein sequence ID" value="AMD84689.1"/>
    <property type="molecule type" value="Genomic_DNA"/>
</dbReference>
<gene>
    <name evidence="2" type="ORF">AXF12_03600</name>
    <name evidence="3" type="ORF">SAMEA44541418_01018</name>
</gene>
<name>A0AAX2GYL0_9FLAO</name>
<sequence length="271" mass="30878">MTWGLDAVIPLWVLALVALFLTYLISQRWGKPLRSLFFVYAYAVTFVGLVVAEAVGSFIYSTSRDVYIAMAESKSYEAKVVDYKYTHTEKGDYRERERTYYEPIVQFTTASGKQVETKLDFEVDQYNKDKQYYTIRYNKQTGQVVTFGFPLYMKCFGLLLGVFVFLLPLMWAVWYASGADTKWITNVIIAVVFYFFVPALMLGLAIVFAYYAMYGTMIWSGGSPKEITSGLRIGLWALAIFLGLSALAGYPRALIDAHKRDDKKAEKVKGK</sequence>
<dbReference type="EMBL" id="LT906449">
    <property type="protein sequence ID" value="SNV08389.1"/>
    <property type="molecule type" value="Genomic_DNA"/>
</dbReference>
<keyword evidence="4" id="KW-1185">Reference proteome</keyword>
<evidence type="ECO:0000313" key="4">
    <source>
        <dbReference type="Proteomes" id="UP000065822"/>
    </source>
</evidence>
<dbReference type="AlphaFoldDB" id="A0AAX2GYL0"/>
<reference evidence="2 4" key="1">
    <citation type="submission" date="2016-02" db="EMBL/GenBank/DDBJ databases">
        <authorList>
            <person name="Holder M.E."/>
            <person name="Ajami N.J."/>
            <person name="Petrosino J.F."/>
        </authorList>
    </citation>
    <scope>NUCLEOTIDE SEQUENCE [LARGE SCALE GENOMIC DNA]</scope>
    <source>
        <strain evidence="2 4">CCUG 32990</strain>
    </source>
</reference>
<proteinExistence type="predicted"/>
<feature type="transmembrane region" description="Helical" evidence="1">
    <location>
        <begin position="7"/>
        <end position="25"/>
    </location>
</feature>
<feature type="transmembrane region" description="Helical" evidence="1">
    <location>
        <begin position="37"/>
        <end position="60"/>
    </location>
</feature>